<dbReference type="PRINTS" id="PR00719">
    <property type="entry name" value="LMWPTPASE"/>
</dbReference>
<dbReference type="Pfam" id="PF01451">
    <property type="entry name" value="LMWPc"/>
    <property type="match status" value="1"/>
</dbReference>
<name>A0A7X5QSM5_9GAMM</name>
<sequence length="145" mass="16145">MFQRILIACIGNICRSPTAEYLLRHRLGPDHAATVSSAGLGAMTGHPMDATALEVLLEHGVDGEGHVARQLDAKLLRQSDLILAMERSHVDAIRRMAPEASGKVFLLDKWLGGRDIPDPYRQRRPAYEQAYALIDQGVNSWLRYL</sequence>
<keyword evidence="4" id="KW-0904">Protein phosphatase</keyword>
<evidence type="ECO:0000313" key="9">
    <source>
        <dbReference type="Proteomes" id="UP000518878"/>
    </source>
</evidence>
<comment type="catalytic activity">
    <reaction evidence="5">
        <text>O-phospho-L-tyrosyl-[protein] + H2O = L-tyrosyl-[protein] + phosphate</text>
        <dbReference type="Rhea" id="RHEA:10684"/>
        <dbReference type="Rhea" id="RHEA-COMP:10136"/>
        <dbReference type="Rhea" id="RHEA-COMP:20101"/>
        <dbReference type="ChEBI" id="CHEBI:15377"/>
        <dbReference type="ChEBI" id="CHEBI:43474"/>
        <dbReference type="ChEBI" id="CHEBI:46858"/>
        <dbReference type="ChEBI" id="CHEBI:61978"/>
        <dbReference type="EC" id="3.1.3.48"/>
    </reaction>
</comment>
<dbReference type="Proteomes" id="UP000518878">
    <property type="component" value="Unassembled WGS sequence"/>
</dbReference>
<evidence type="ECO:0000259" key="7">
    <source>
        <dbReference type="SMART" id="SM00226"/>
    </source>
</evidence>
<keyword evidence="3" id="KW-0378">Hydrolase</keyword>
<evidence type="ECO:0000256" key="5">
    <source>
        <dbReference type="ARBA" id="ARBA00051722"/>
    </source>
</evidence>
<feature type="active site" description="Nucleophile" evidence="6">
    <location>
        <position position="9"/>
    </location>
</feature>
<comment type="similarity">
    <text evidence="1">Belongs to the low molecular weight phosphotyrosine protein phosphatase family.</text>
</comment>
<dbReference type="RefSeq" id="WP_166698272.1">
    <property type="nucleotide sequence ID" value="NZ_JAAQTL010000001.1"/>
</dbReference>
<reference evidence="8 9" key="1">
    <citation type="journal article" date="2006" name="Int. J. Syst. Evol. Microbiol.">
        <title>Dyella yeojuensis sp. nov., isolated from greenhouse soil in Korea.</title>
        <authorList>
            <person name="Kim B.Y."/>
            <person name="Weon H.Y."/>
            <person name="Lee K.H."/>
            <person name="Seok S.J."/>
            <person name="Kwon S.W."/>
            <person name="Go S.J."/>
            <person name="Stackebrandt E."/>
        </authorList>
    </citation>
    <scope>NUCLEOTIDE SEQUENCE [LARGE SCALE GENOMIC DNA]</scope>
    <source>
        <strain evidence="8 9">DSM 17673</strain>
    </source>
</reference>
<dbReference type="InterPro" id="IPR050438">
    <property type="entry name" value="LMW_PTPase"/>
</dbReference>
<keyword evidence="9" id="KW-1185">Reference proteome</keyword>
<evidence type="ECO:0000256" key="1">
    <source>
        <dbReference type="ARBA" id="ARBA00011063"/>
    </source>
</evidence>
<gene>
    <name evidence="8" type="ORF">HBF32_03685</name>
</gene>
<evidence type="ECO:0000313" key="8">
    <source>
        <dbReference type="EMBL" id="NID14565.1"/>
    </source>
</evidence>
<protein>
    <recommendedName>
        <fullName evidence="2">protein-tyrosine-phosphatase</fullName>
        <ecNumber evidence="2">3.1.3.48</ecNumber>
    </recommendedName>
</protein>
<comment type="caution">
    <text evidence="8">The sequence shown here is derived from an EMBL/GenBank/DDBJ whole genome shotgun (WGS) entry which is preliminary data.</text>
</comment>
<dbReference type="SMART" id="SM00226">
    <property type="entry name" value="LMWPc"/>
    <property type="match status" value="1"/>
</dbReference>
<dbReference type="EMBL" id="JAAQTL010000001">
    <property type="protein sequence ID" value="NID14565.1"/>
    <property type="molecule type" value="Genomic_DNA"/>
</dbReference>
<dbReference type="GO" id="GO:0004725">
    <property type="term" value="F:protein tyrosine phosphatase activity"/>
    <property type="evidence" value="ECO:0007669"/>
    <property type="project" value="UniProtKB-EC"/>
</dbReference>
<evidence type="ECO:0000256" key="6">
    <source>
        <dbReference type="PIRSR" id="PIRSR617867-1"/>
    </source>
</evidence>
<proteinExistence type="inferred from homology"/>
<accession>A0A7X5QSM5</accession>
<feature type="active site" description="Proton donor" evidence="6">
    <location>
        <position position="118"/>
    </location>
</feature>
<dbReference type="InterPro" id="IPR017867">
    <property type="entry name" value="Tyr_phospatase_low_mol_wt"/>
</dbReference>
<evidence type="ECO:0000256" key="2">
    <source>
        <dbReference type="ARBA" id="ARBA00013064"/>
    </source>
</evidence>
<evidence type="ECO:0000256" key="3">
    <source>
        <dbReference type="ARBA" id="ARBA00022801"/>
    </source>
</evidence>
<dbReference type="EC" id="3.1.3.48" evidence="2"/>
<dbReference type="Gene3D" id="3.40.50.2300">
    <property type="match status" value="1"/>
</dbReference>
<dbReference type="InterPro" id="IPR023485">
    <property type="entry name" value="Ptyr_pPase"/>
</dbReference>
<organism evidence="8 9">
    <name type="scientific">Luteibacter yeojuensis</name>
    <dbReference type="NCBI Taxonomy" id="345309"/>
    <lineage>
        <taxon>Bacteria</taxon>
        <taxon>Pseudomonadati</taxon>
        <taxon>Pseudomonadota</taxon>
        <taxon>Gammaproteobacteria</taxon>
        <taxon>Lysobacterales</taxon>
        <taxon>Rhodanobacteraceae</taxon>
        <taxon>Luteibacter</taxon>
    </lineage>
</organism>
<dbReference type="SUPFAM" id="SSF52788">
    <property type="entry name" value="Phosphotyrosine protein phosphatases I"/>
    <property type="match status" value="1"/>
</dbReference>
<dbReference type="InterPro" id="IPR036196">
    <property type="entry name" value="Ptyr_pPase_sf"/>
</dbReference>
<evidence type="ECO:0000256" key="4">
    <source>
        <dbReference type="ARBA" id="ARBA00022912"/>
    </source>
</evidence>
<dbReference type="AlphaFoldDB" id="A0A7X5QSM5"/>
<feature type="active site" evidence="6">
    <location>
        <position position="15"/>
    </location>
</feature>
<dbReference type="PANTHER" id="PTHR11717">
    <property type="entry name" value="LOW MOLECULAR WEIGHT PROTEIN TYROSINE PHOSPHATASE"/>
    <property type="match status" value="1"/>
</dbReference>
<dbReference type="CDD" id="cd16343">
    <property type="entry name" value="LMWPTP"/>
    <property type="match status" value="1"/>
</dbReference>
<dbReference type="PANTHER" id="PTHR11717:SF31">
    <property type="entry name" value="LOW MOLECULAR WEIGHT PROTEIN-TYROSINE-PHOSPHATASE ETP-RELATED"/>
    <property type="match status" value="1"/>
</dbReference>
<feature type="domain" description="Phosphotyrosine protein phosphatase I" evidence="7">
    <location>
        <begin position="3"/>
        <end position="144"/>
    </location>
</feature>